<dbReference type="RefSeq" id="XP_002847060.1">
    <property type="nucleotide sequence ID" value="XM_002847014.1"/>
</dbReference>
<evidence type="ECO:0000313" key="3">
    <source>
        <dbReference type="Proteomes" id="UP000002035"/>
    </source>
</evidence>
<dbReference type="GeneID" id="9226073"/>
<dbReference type="EMBL" id="DS995704">
    <property type="protein sequence ID" value="EEQ31978.1"/>
    <property type="molecule type" value="Genomic_DNA"/>
</dbReference>
<evidence type="ECO:0000313" key="2">
    <source>
        <dbReference type="EMBL" id="EEQ31978.1"/>
    </source>
</evidence>
<dbReference type="Proteomes" id="UP000002035">
    <property type="component" value="Unassembled WGS sequence"/>
</dbReference>
<reference evidence="3" key="1">
    <citation type="journal article" date="2012" name="MBio">
        <title>Comparative genome analysis of Trichophyton rubrum and related dermatophytes reveals candidate genes involved in infection.</title>
        <authorList>
            <person name="Martinez D.A."/>
            <person name="Oliver B.G."/>
            <person name="Graeser Y."/>
            <person name="Goldberg J.M."/>
            <person name="Li W."/>
            <person name="Martinez-Rossi N.M."/>
            <person name="Monod M."/>
            <person name="Shelest E."/>
            <person name="Barton R.C."/>
            <person name="Birch E."/>
            <person name="Brakhage A.A."/>
            <person name="Chen Z."/>
            <person name="Gurr S.J."/>
            <person name="Heiman D."/>
            <person name="Heitman J."/>
            <person name="Kosti I."/>
            <person name="Rossi A."/>
            <person name="Saif S."/>
            <person name="Samalova M."/>
            <person name="Saunders C.W."/>
            <person name="Shea T."/>
            <person name="Summerbell R.C."/>
            <person name="Xu J."/>
            <person name="Young S."/>
            <person name="Zeng Q."/>
            <person name="Birren B.W."/>
            <person name="Cuomo C.A."/>
            <person name="White T.C."/>
        </authorList>
    </citation>
    <scope>NUCLEOTIDE SEQUENCE [LARGE SCALE GENOMIC DNA]</scope>
    <source>
        <strain evidence="3">ATCC MYA-4605 / CBS 113480</strain>
    </source>
</reference>
<keyword evidence="3" id="KW-1185">Reference proteome</keyword>
<dbReference type="HOGENOM" id="CLU_1796001_0_0_1"/>
<sequence>MSIAHTPSTVCPAEADDECLLRLYTLVYEPRTPDEVRAYKRDLAEAAAIRERNRQRRRVAYAQQNRQGSPPSQESLLGHPYIEDDVMISLPLLGPEPQGQRWPKQTKKKDLARQKIAIYSSKIKALWRPGPDGRTNRIIYLLGG</sequence>
<organism evidence="2 3">
    <name type="scientific">Arthroderma otae (strain ATCC MYA-4605 / CBS 113480)</name>
    <name type="common">Microsporum canis</name>
    <dbReference type="NCBI Taxonomy" id="554155"/>
    <lineage>
        <taxon>Eukaryota</taxon>
        <taxon>Fungi</taxon>
        <taxon>Dikarya</taxon>
        <taxon>Ascomycota</taxon>
        <taxon>Pezizomycotina</taxon>
        <taxon>Eurotiomycetes</taxon>
        <taxon>Eurotiomycetidae</taxon>
        <taxon>Onygenales</taxon>
        <taxon>Arthrodermataceae</taxon>
        <taxon>Microsporum</taxon>
    </lineage>
</organism>
<accession>C5FQ25</accession>
<dbReference type="AlphaFoldDB" id="C5FQ25"/>
<feature type="region of interest" description="Disordered" evidence="1">
    <location>
        <begin position="54"/>
        <end position="78"/>
    </location>
</feature>
<dbReference type="VEuPathDB" id="FungiDB:MCYG_04797"/>
<gene>
    <name evidence="2" type="ORF">MCYG_04797</name>
</gene>
<name>C5FQ25_ARTOC</name>
<proteinExistence type="predicted"/>
<evidence type="ECO:0000256" key="1">
    <source>
        <dbReference type="SAM" id="MobiDB-lite"/>
    </source>
</evidence>
<protein>
    <submittedName>
        <fullName evidence="2">Uncharacterized protein</fullName>
    </submittedName>
</protein>